<comment type="caution">
    <text evidence="8">Lacks conserved residue(s) required for the propagation of feature annotation.</text>
</comment>
<feature type="transmembrane region" description="Helical" evidence="8">
    <location>
        <begin position="27"/>
        <end position="50"/>
    </location>
</feature>
<proteinExistence type="inferred from homology"/>
<keyword evidence="5 8" id="KW-0812">Transmembrane</keyword>
<dbReference type="Proteomes" id="UP000467236">
    <property type="component" value="Chromosome"/>
</dbReference>
<dbReference type="Pfam" id="PF03824">
    <property type="entry name" value="NicO"/>
    <property type="match status" value="1"/>
</dbReference>
<dbReference type="InterPro" id="IPR004688">
    <property type="entry name" value="Ni/Co_transpt"/>
</dbReference>
<comment type="subcellular location">
    <subcellularLocation>
        <location evidence="8">Cell membrane</location>
        <topology evidence="8">Multi-pass membrane protein</topology>
    </subcellularLocation>
    <subcellularLocation>
        <location evidence="1">Endomembrane system</location>
        <topology evidence="1">Multi-pass membrane protein</topology>
    </subcellularLocation>
</comment>
<dbReference type="GO" id="GO:0015099">
    <property type="term" value="F:nickel cation transmembrane transporter activity"/>
    <property type="evidence" value="ECO:0007669"/>
    <property type="project" value="UniProtKB-UniRule"/>
</dbReference>
<accession>A0A7I7MSS1</accession>
<keyword evidence="3 8" id="KW-0813">Transport</keyword>
<sequence length="86" mass="9053">MCLLDTIDGSFMNCADGWAFSSPVRRIYYNITITGLSVAVAFVIGSAELLGGRRVPDQGHGGRTVGLRHHGGGDAQRHRAGAAEAL</sequence>
<keyword evidence="10" id="KW-1185">Reference proteome</keyword>
<evidence type="ECO:0000256" key="3">
    <source>
        <dbReference type="ARBA" id="ARBA00022448"/>
    </source>
</evidence>
<protein>
    <recommendedName>
        <fullName evidence="8">Nickel/cobalt efflux system</fullName>
    </recommendedName>
</protein>
<organism evidence="9 10">
    <name type="scientific">Mycobacterium shinjukuense</name>
    <dbReference type="NCBI Taxonomy" id="398694"/>
    <lineage>
        <taxon>Bacteria</taxon>
        <taxon>Bacillati</taxon>
        <taxon>Actinomycetota</taxon>
        <taxon>Actinomycetes</taxon>
        <taxon>Mycobacteriales</taxon>
        <taxon>Mycobacteriaceae</taxon>
        <taxon>Mycobacterium</taxon>
    </lineage>
</organism>
<evidence type="ECO:0000256" key="1">
    <source>
        <dbReference type="ARBA" id="ARBA00004127"/>
    </source>
</evidence>
<comment type="similarity">
    <text evidence="2 8">Belongs to the NiCoT transporter (TC 2.A.52) family.</text>
</comment>
<dbReference type="InterPro" id="IPR011541">
    <property type="entry name" value="Ni/Co_transpt_high_affinity"/>
</dbReference>
<dbReference type="AlphaFoldDB" id="A0A7I7MSS1"/>
<evidence type="ECO:0000256" key="8">
    <source>
        <dbReference type="RuleBase" id="RU362101"/>
    </source>
</evidence>
<keyword evidence="6 8" id="KW-1133">Transmembrane helix</keyword>
<evidence type="ECO:0000256" key="2">
    <source>
        <dbReference type="ARBA" id="ARBA00010892"/>
    </source>
</evidence>
<evidence type="ECO:0000313" key="9">
    <source>
        <dbReference type="EMBL" id="BBX74299.1"/>
    </source>
</evidence>
<keyword evidence="7 8" id="KW-0472">Membrane</keyword>
<evidence type="ECO:0000256" key="6">
    <source>
        <dbReference type="ARBA" id="ARBA00022989"/>
    </source>
</evidence>
<evidence type="ECO:0000313" key="10">
    <source>
        <dbReference type="Proteomes" id="UP000467236"/>
    </source>
</evidence>
<dbReference type="GO" id="GO:0012505">
    <property type="term" value="C:endomembrane system"/>
    <property type="evidence" value="ECO:0007669"/>
    <property type="project" value="UniProtKB-SubCell"/>
</dbReference>
<evidence type="ECO:0000256" key="5">
    <source>
        <dbReference type="ARBA" id="ARBA00022692"/>
    </source>
</evidence>
<dbReference type="GO" id="GO:0005886">
    <property type="term" value="C:plasma membrane"/>
    <property type="evidence" value="ECO:0007669"/>
    <property type="project" value="UniProtKB-SubCell"/>
</dbReference>
<name>A0A7I7MSS1_9MYCO</name>
<dbReference type="PANTHER" id="PTHR31611">
    <property type="entry name" value="HIGH-AFFINITY NICKEL TRANSPORT PROTEIN NIC1"/>
    <property type="match status" value="1"/>
</dbReference>
<dbReference type="EMBL" id="AP022575">
    <property type="protein sequence ID" value="BBX74299.1"/>
    <property type="molecule type" value="Genomic_DNA"/>
</dbReference>
<reference evidence="9 10" key="1">
    <citation type="journal article" date="2019" name="Emerg. Microbes Infect.">
        <title>Comprehensive subspecies identification of 175 nontuberculous mycobacteria species based on 7547 genomic profiles.</title>
        <authorList>
            <person name="Matsumoto Y."/>
            <person name="Kinjo T."/>
            <person name="Motooka D."/>
            <person name="Nabeya D."/>
            <person name="Jung N."/>
            <person name="Uechi K."/>
            <person name="Horii T."/>
            <person name="Iida T."/>
            <person name="Fujita J."/>
            <person name="Nakamura S."/>
        </authorList>
    </citation>
    <scope>NUCLEOTIDE SEQUENCE [LARGE SCALE GENOMIC DNA]</scope>
    <source>
        <strain evidence="9 10">JCM 14233</strain>
    </source>
</reference>
<evidence type="ECO:0000256" key="7">
    <source>
        <dbReference type="ARBA" id="ARBA00023136"/>
    </source>
</evidence>
<dbReference type="PANTHER" id="PTHR31611:SF0">
    <property type="entry name" value="HIGH-AFFINITY NICKEL TRANSPORT PROTEIN NIC1"/>
    <property type="match status" value="1"/>
</dbReference>
<gene>
    <name evidence="9" type="ORF">MSHI_22050</name>
</gene>
<evidence type="ECO:0000256" key="4">
    <source>
        <dbReference type="ARBA" id="ARBA00022596"/>
    </source>
</evidence>
<keyword evidence="4" id="KW-0533">Nickel</keyword>
<dbReference type="KEGG" id="mshj:MSHI_22050"/>